<proteinExistence type="predicted"/>
<dbReference type="AlphaFoldDB" id="A0A2H1WF78"/>
<sequence length="66" mass="7322">MWGRHASFDCFVGRVVVSATAGLRFESRVGQSITRHFSVFRKFLSSSTESGIVLMPELSSVGRRNS</sequence>
<protein>
    <submittedName>
        <fullName evidence="1">SFRICE_032022</fullName>
    </submittedName>
</protein>
<organism evidence="1">
    <name type="scientific">Spodoptera frugiperda</name>
    <name type="common">Fall armyworm</name>
    <dbReference type="NCBI Taxonomy" id="7108"/>
    <lineage>
        <taxon>Eukaryota</taxon>
        <taxon>Metazoa</taxon>
        <taxon>Ecdysozoa</taxon>
        <taxon>Arthropoda</taxon>
        <taxon>Hexapoda</taxon>
        <taxon>Insecta</taxon>
        <taxon>Pterygota</taxon>
        <taxon>Neoptera</taxon>
        <taxon>Endopterygota</taxon>
        <taxon>Lepidoptera</taxon>
        <taxon>Glossata</taxon>
        <taxon>Ditrysia</taxon>
        <taxon>Noctuoidea</taxon>
        <taxon>Noctuidae</taxon>
        <taxon>Amphipyrinae</taxon>
        <taxon>Spodoptera</taxon>
    </lineage>
</organism>
<evidence type="ECO:0000313" key="1">
    <source>
        <dbReference type="EMBL" id="SOQ51740.1"/>
    </source>
</evidence>
<dbReference type="EMBL" id="ODYU01008287">
    <property type="protein sequence ID" value="SOQ51740.1"/>
    <property type="molecule type" value="Genomic_DNA"/>
</dbReference>
<reference evidence="1" key="1">
    <citation type="submission" date="2016-07" db="EMBL/GenBank/DDBJ databases">
        <authorList>
            <person name="Bretaudeau A."/>
        </authorList>
    </citation>
    <scope>NUCLEOTIDE SEQUENCE</scope>
    <source>
        <strain evidence="1">Rice</strain>
        <tissue evidence="1">Whole body</tissue>
    </source>
</reference>
<name>A0A2H1WF78_SPOFR</name>
<accession>A0A2H1WF78</accession>
<gene>
    <name evidence="1" type="ORF">SFRICE_032022</name>
</gene>